<feature type="region of interest" description="Disordered" evidence="9">
    <location>
        <begin position="175"/>
        <end position="194"/>
    </location>
</feature>
<dbReference type="SUPFAM" id="SSF47005">
    <property type="entry name" value="Peripheral subunit-binding domain of 2-oxo acid dehydrogenase complex"/>
    <property type="match status" value="1"/>
</dbReference>
<organism evidence="12 13">
    <name type="scientific">Desulfosarcina ovata subsp. sediminis</name>
    <dbReference type="NCBI Taxonomy" id="885957"/>
    <lineage>
        <taxon>Bacteria</taxon>
        <taxon>Pseudomonadati</taxon>
        <taxon>Thermodesulfobacteriota</taxon>
        <taxon>Desulfobacteria</taxon>
        <taxon>Desulfobacterales</taxon>
        <taxon>Desulfosarcinaceae</taxon>
        <taxon>Desulfosarcina</taxon>
    </lineage>
</organism>
<dbReference type="CDD" id="cd06849">
    <property type="entry name" value="lipoyl_domain"/>
    <property type="match status" value="1"/>
</dbReference>
<evidence type="ECO:0000256" key="8">
    <source>
        <dbReference type="RuleBase" id="RU003423"/>
    </source>
</evidence>
<dbReference type="Gene3D" id="3.30.559.10">
    <property type="entry name" value="Chloramphenicol acetyltransferase-like domain"/>
    <property type="match status" value="1"/>
</dbReference>
<dbReference type="InterPro" id="IPR023213">
    <property type="entry name" value="CAT-like_dom_sf"/>
</dbReference>
<dbReference type="InterPro" id="IPR036625">
    <property type="entry name" value="E3-bd_dom_sf"/>
</dbReference>
<dbReference type="Pfam" id="PF00364">
    <property type="entry name" value="Biotin_lipoyl"/>
    <property type="match status" value="1"/>
</dbReference>
<evidence type="ECO:0000256" key="2">
    <source>
        <dbReference type="ARBA" id="ARBA00007317"/>
    </source>
</evidence>
<feature type="domain" description="Lipoyl-binding" evidence="10">
    <location>
        <begin position="2"/>
        <end position="77"/>
    </location>
</feature>
<dbReference type="InterPro" id="IPR011053">
    <property type="entry name" value="Single_hybrid_motif"/>
</dbReference>
<name>A0A5K7ZWN6_9BACT</name>
<dbReference type="SUPFAM" id="SSF52777">
    <property type="entry name" value="CoA-dependent acyltransferases"/>
    <property type="match status" value="1"/>
</dbReference>
<dbReference type="AlphaFoldDB" id="A0A5K7ZWN6"/>
<dbReference type="InterPro" id="IPR000089">
    <property type="entry name" value="Biotin_lipoyl"/>
</dbReference>
<evidence type="ECO:0000256" key="7">
    <source>
        <dbReference type="ARBA" id="ARBA00048370"/>
    </source>
</evidence>
<dbReference type="EC" id="2.3.1.-" evidence="8"/>
<dbReference type="KEGG" id="dov:DSCO28_52040"/>
<protein>
    <recommendedName>
        <fullName evidence="8">Dihydrolipoamide acetyltransferase component of pyruvate dehydrogenase complex</fullName>
        <ecNumber evidence="8">2.3.1.-</ecNumber>
    </recommendedName>
</protein>
<evidence type="ECO:0000313" key="12">
    <source>
        <dbReference type="EMBL" id="BBO84638.1"/>
    </source>
</evidence>
<keyword evidence="5 8" id="KW-0450">Lipoyl</keyword>
<keyword evidence="4 8" id="KW-0808">Transferase</keyword>
<dbReference type="InterPro" id="IPR050743">
    <property type="entry name" value="2-oxoacid_DH_E2_comp"/>
</dbReference>
<evidence type="ECO:0000256" key="5">
    <source>
        <dbReference type="ARBA" id="ARBA00022823"/>
    </source>
</evidence>
<comment type="catalytic activity">
    <reaction evidence="7">
        <text>N(6)-[(R)-dihydrolipoyl]-L-lysyl-[protein] + acetyl-CoA = N(6)-[(R)-S(8)-acetyldihydrolipoyl]-L-lysyl-[protein] + CoA</text>
        <dbReference type="Rhea" id="RHEA:17017"/>
        <dbReference type="Rhea" id="RHEA-COMP:10475"/>
        <dbReference type="Rhea" id="RHEA-COMP:10478"/>
        <dbReference type="ChEBI" id="CHEBI:57287"/>
        <dbReference type="ChEBI" id="CHEBI:57288"/>
        <dbReference type="ChEBI" id="CHEBI:83100"/>
        <dbReference type="ChEBI" id="CHEBI:83111"/>
        <dbReference type="EC" id="2.3.1.12"/>
    </reaction>
</comment>
<evidence type="ECO:0000256" key="4">
    <source>
        <dbReference type="ARBA" id="ARBA00022679"/>
    </source>
</evidence>
<evidence type="ECO:0000256" key="9">
    <source>
        <dbReference type="SAM" id="MobiDB-lite"/>
    </source>
</evidence>
<comment type="similarity">
    <text evidence="2 8">Belongs to the 2-oxoacid dehydrogenase family.</text>
</comment>
<accession>A0A5K7ZWN6</accession>
<dbReference type="SUPFAM" id="SSF51230">
    <property type="entry name" value="Single hybrid motif"/>
    <property type="match status" value="1"/>
</dbReference>
<feature type="domain" description="Peripheral subunit-binding (PSBD)" evidence="11">
    <location>
        <begin position="132"/>
        <end position="169"/>
    </location>
</feature>
<keyword evidence="6 8" id="KW-0012">Acyltransferase</keyword>
<gene>
    <name evidence="12" type="ORF">DSCO28_52040</name>
</gene>
<dbReference type="PROSITE" id="PS50968">
    <property type="entry name" value="BIOTINYL_LIPOYL"/>
    <property type="match status" value="1"/>
</dbReference>
<feature type="region of interest" description="Disordered" evidence="9">
    <location>
        <begin position="80"/>
        <end position="100"/>
    </location>
</feature>
<dbReference type="EMBL" id="AP021876">
    <property type="protein sequence ID" value="BBO84638.1"/>
    <property type="molecule type" value="Genomic_DNA"/>
</dbReference>
<dbReference type="PANTHER" id="PTHR43178:SF2">
    <property type="entry name" value="DIHYDROLIPOYLLYSINE-RESIDUE ACETYLTRANSFERASE COMPONENT OF PYRUVATE DEHYDROGENASE COMPLEX"/>
    <property type="match status" value="1"/>
</dbReference>
<evidence type="ECO:0000313" key="13">
    <source>
        <dbReference type="Proteomes" id="UP000425960"/>
    </source>
</evidence>
<dbReference type="Gene3D" id="2.40.50.100">
    <property type="match status" value="1"/>
</dbReference>
<evidence type="ECO:0000259" key="11">
    <source>
        <dbReference type="PROSITE" id="PS51826"/>
    </source>
</evidence>
<dbReference type="GO" id="GO:0031405">
    <property type="term" value="F:lipoic acid binding"/>
    <property type="evidence" value="ECO:0007669"/>
    <property type="project" value="TreeGrafter"/>
</dbReference>
<dbReference type="Gene3D" id="4.10.320.10">
    <property type="entry name" value="E3-binding domain"/>
    <property type="match status" value="1"/>
</dbReference>
<dbReference type="InterPro" id="IPR004167">
    <property type="entry name" value="PSBD"/>
</dbReference>
<dbReference type="RefSeq" id="WP_155324499.1">
    <property type="nucleotide sequence ID" value="NZ_AP021876.1"/>
</dbReference>
<dbReference type="GO" id="GO:0005737">
    <property type="term" value="C:cytoplasm"/>
    <property type="evidence" value="ECO:0007669"/>
    <property type="project" value="TreeGrafter"/>
</dbReference>
<evidence type="ECO:0000256" key="3">
    <source>
        <dbReference type="ARBA" id="ARBA00011484"/>
    </source>
</evidence>
<dbReference type="Proteomes" id="UP000425960">
    <property type="component" value="Chromosome"/>
</dbReference>
<dbReference type="GO" id="GO:0004742">
    <property type="term" value="F:dihydrolipoyllysine-residue acetyltransferase activity"/>
    <property type="evidence" value="ECO:0007669"/>
    <property type="project" value="UniProtKB-EC"/>
</dbReference>
<dbReference type="PROSITE" id="PS51826">
    <property type="entry name" value="PSBD"/>
    <property type="match status" value="1"/>
</dbReference>
<dbReference type="FunFam" id="3.30.559.10:FF:000004">
    <property type="entry name" value="Acetyltransferase component of pyruvate dehydrogenase complex"/>
    <property type="match status" value="1"/>
</dbReference>
<dbReference type="Pfam" id="PF00198">
    <property type="entry name" value="2-oxoacid_dh"/>
    <property type="match status" value="1"/>
</dbReference>
<evidence type="ECO:0000259" key="10">
    <source>
        <dbReference type="PROSITE" id="PS50968"/>
    </source>
</evidence>
<evidence type="ECO:0000256" key="6">
    <source>
        <dbReference type="ARBA" id="ARBA00023315"/>
    </source>
</evidence>
<dbReference type="InterPro" id="IPR001078">
    <property type="entry name" value="2-oxoacid_DH_actylTfrase"/>
</dbReference>
<dbReference type="PANTHER" id="PTHR43178">
    <property type="entry name" value="DIHYDROLIPOAMIDE ACETYLTRANSFERASE COMPONENT OF PYRUVATE DEHYDROGENASE COMPLEX"/>
    <property type="match status" value="1"/>
</dbReference>
<comment type="cofactor">
    <cofactor evidence="1 8">
        <name>(R)-lipoate</name>
        <dbReference type="ChEBI" id="CHEBI:83088"/>
    </cofactor>
</comment>
<dbReference type="Pfam" id="PF02817">
    <property type="entry name" value="E3_binding"/>
    <property type="match status" value="1"/>
</dbReference>
<reference evidence="12 13" key="1">
    <citation type="submission" date="2019-11" db="EMBL/GenBank/DDBJ databases">
        <title>Comparative genomics of hydrocarbon-degrading Desulfosarcina strains.</title>
        <authorList>
            <person name="Watanabe M."/>
            <person name="Kojima H."/>
            <person name="Fukui M."/>
        </authorList>
    </citation>
    <scope>NUCLEOTIDE SEQUENCE [LARGE SCALE GENOMIC DNA]</scope>
    <source>
        <strain evidence="12 13">28bB2T</strain>
    </source>
</reference>
<sequence length="429" mass="45895">MTEAIKVPEIGENVEAGVVVAVHIKEGDIIAVDDTVIELETDKALVEIPSPFAGRITEVLARPGAQMKVGDVIARLETETAPLQTENEAADGSPADTGEVAEATEPGTVAPTKPAAAAVVPEAPATDRSLVPAAPSTRRIARELGVDIYTVQGSGPGGRISEADVKAHVRRRMPEPAGHEGTVPSADTAPHPDFSQWGPVEVKEMETVRRLTAQSTTTGWSTIPHVTQFDEADISGVMAFIEKNAARAEQAGARLTLTAILTRVAAEALKRFPRFNASIDVASNRIILKKYIHIGIAAETPRGLLIPVVRDADRKSILELAGAIGDLTSRARTKKIKPDEMQGGTFTISNQGGIGGVGFTPLVLWPQVAVLGVSRSAIRPVYIKDRFEPRTILPLSLSYDHRMLDGADAARFLRWICEGLEQPLALFFE</sequence>
<proteinExistence type="inferred from homology"/>
<comment type="subunit">
    <text evidence="3">Forms a 24-polypeptide structural core with octahedral symmetry.</text>
</comment>
<evidence type="ECO:0000256" key="1">
    <source>
        <dbReference type="ARBA" id="ARBA00001938"/>
    </source>
</evidence>
<dbReference type="GO" id="GO:0006086">
    <property type="term" value="P:pyruvate decarboxylation to acetyl-CoA"/>
    <property type="evidence" value="ECO:0007669"/>
    <property type="project" value="TreeGrafter"/>
</dbReference>